<evidence type="ECO:0000256" key="3">
    <source>
        <dbReference type="ARBA" id="ARBA00006483"/>
    </source>
</evidence>
<keyword evidence="4 7" id="KW-0812">Transmembrane</keyword>
<reference evidence="8" key="1">
    <citation type="submission" date="2018-02" db="EMBL/GenBank/DDBJ databases">
        <authorList>
            <person name="Cohen D.B."/>
            <person name="Kent A.D."/>
        </authorList>
    </citation>
    <scope>NUCLEOTIDE SEQUENCE</scope>
</reference>
<accession>A0A2N9IIZ5</accession>
<evidence type="ECO:0000256" key="5">
    <source>
        <dbReference type="ARBA" id="ARBA00022989"/>
    </source>
</evidence>
<evidence type="ECO:0000256" key="7">
    <source>
        <dbReference type="RuleBase" id="RU363107"/>
    </source>
</evidence>
<dbReference type="GO" id="GO:0016020">
    <property type="term" value="C:membrane"/>
    <property type="evidence" value="ECO:0007669"/>
    <property type="project" value="UniProtKB-SubCell"/>
</dbReference>
<dbReference type="GO" id="GO:0016192">
    <property type="term" value="P:vesicle-mediated transport"/>
    <property type="evidence" value="ECO:0007669"/>
    <property type="project" value="UniProtKB-ARBA"/>
</dbReference>
<feature type="transmembrane region" description="Helical" evidence="7">
    <location>
        <begin position="46"/>
        <end position="64"/>
    </location>
</feature>
<evidence type="ECO:0000256" key="1">
    <source>
        <dbReference type="ARBA" id="ARBA00002501"/>
    </source>
</evidence>
<evidence type="ECO:0000256" key="2">
    <source>
        <dbReference type="ARBA" id="ARBA00004127"/>
    </source>
</evidence>
<dbReference type="AlphaFoldDB" id="A0A2N9IIZ5"/>
<dbReference type="PANTHER" id="PTHR19317">
    <property type="entry name" value="PRENYLATED RAB ACCEPTOR 1-RELATED"/>
    <property type="match status" value="1"/>
</dbReference>
<comment type="similarity">
    <text evidence="3 7">Belongs to the PRA1 family.</text>
</comment>
<evidence type="ECO:0000256" key="4">
    <source>
        <dbReference type="ARBA" id="ARBA00022692"/>
    </source>
</evidence>
<dbReference type="GO" id="GO:0005794">
    <property type="term" value="C:Golgi apparatus"/>
    <property type="evidence" value="ECO:0007669"/>
    <property type="project" value="TreeGrafter"/>
</dbReference>
<dbReference type="PANTHER" id="PTHR19317:SF81">
    <property type="entry name" value="PRA1 FAMILY PROTEIN D"/>
    <property type="match status" value="1"/>
</dbReference>
<gene>
    <name evidence="8" type="ORF">FSB_LOCUS53538</name>
</gene>
<evidence type="ECO:0000313" key="8">
    <source>
        <dbReference type="EMBL" id="SPD25656.1"/>
    </source>
</evidence>
<name>A0A2N9IIZ5_FAGSY</name>
<comment type="subcellular location">
    <subcellularLocation>
        <location evidence="2">Endomembrane system</location>
        <topology evidence="2">Multi-pass membrane protein</topology>
    </subcellularLocation>
    <subcellularLocation>
        <location evidence="7">Membrane</location>
        <topology evidence="7">Multi-pass membrane protein</topology>
    </subcellularLocation>
</comment>
<keyword evidence="5 7" id="KW-1133">Transmembrane helix</keyword>
<keyword evidence="6 7" id="KW-0472">Membrane</keyword>
<dbReference type="Pfam" id="PF03208">
    <property type="entry name" value="PRA1"/>
    <property type="match status" value="1"/>
</dbReference>
<organism evidence="8">
    <name type="scientific">Fagus sylvatica</name>
    <name type="common">Beechnut</name>
    <dbReference type="NCBI Taxonomy" id="28930"/>
    <lineage>
        <taxon>Eukaryota</taxon>
        <taxon>Viridiplantae</taxon>
        <taxon>Streptophyta</taxon>
        <taxon>Embryophyta</taxon>
        <taxon>Tracheophyta</taxon>
        <taxon>Spermatophyta</taxon>
        <taxon>Magnoliopsida</taxon>
        <taxon>eudicotyledons</taxon>
        <taxon>Gunneridae</taxon>
        <taxon>Pentapetalae</taxon>
        <taxon>rosids</taxon>
        <taxon>fabids</taxon>
        <taxon>Fagales</taxon>
        <taxon>Fagaceae</taxon>
        <taxon>Fagus</taxon>
    </lineage>
</organism>
<dbReference type="EMBL" id="OIVN01006126">
    <property type="protein sequence ID" value="SPD25656.1"/>
    <property type="molecule type" value="Genomic_DNA"/>
</dbReference>
<proteinExistence type="inferred from homology"/>
<dbReference type="GO" id="GO:0005783">
    <property type="term" value="C:endoplasmic reticulum"/>
    <property type="evidence" value="ECO:0007669"/>
    <property type="project" value="TreeGrafter"/>
</dbReference>
<protein>
    <recommendedName>
        <fullName evidence="7">PRA1 family protein</fullName>
    </recommendedName>
</protein>
<comment type="caution">
    <text evidence="7">Lacks conserved residue(s) required for the propagation of feature annotation.</text>
</comment>
<evidence type="ECO:0000256" key="6">
    <source>
        <dbReference type="ARBA" id="ARBA00023136"/>
    </source>
</evidence>
<dbReference type="InterPro" id="IPR004895">
    <property type="entry name" value="Prenylated_rab_accept_PRA1"/>
</dbReference>
<sequence>MSTTNTAQSLTITLRLWRDFLDSTSLSLPSSFSDSTSRISQNLTHYFSNYAFIVLLVLFLSFLSPHRLPPHLHRLALPFFLSLRTPRPLRLHHRRVDGKRNNKFSYDSSGF</sequence>
<keyword evidence="7" id="KW-0813">Transport</keyword>
<comment type="function">
    <text evidence="1 7">May be involved in both secretory and endocytic intracellular trafficking in the endosomal/prevacuolar compartments.</text>
</comment>